<sequence length="21" mass="2494">MQDVIHSYSDLACHFLYPIIK</sequence>
<reference evidence="1" key="2">
    <citation type="journal article" date="2015" name="Fish Shellfish Immunol.">
        <title>Early steps in the European eel (Anguilla anguilla)-Vibrio vulnificus interaction in the gills: Role of the RtxA13 toxin.</title>
        <authorList>
            <person name="Callol A."/>
            <person name="Pajuelo D."/>
            <person name="Ebbesson L."/>
            <person name="Teles M."/>
            <person name="MacKenzie S."/>
            <person name="Amaro C."/>
        </authorList>
    </citation>
    <scope>NUCLEOTIDE SEQUENCE</scope>
</reference>
<proteinExistence type="predicted"/>
<name>A0A0E9RR40_ANGAN</name>
<protein>
    <submittedName>
        <fullName evidence="1">Uncharacterized protein</fullName>
    </submittedName>
</protein>
<accession>A0A0E9RR40</accession>
<evidence type="ECO:0000313" key="1">
    <source>
        <dbReference type="EMBL" id="JAH30788.1"/>
    </source>
</evidence>
<dbReference type="EMBL" id="GBXM01077789">
    <property type="protein sequence ID" value="JAH30788.1"/>
    <property type="molecule type" value="Transcribed_RNA"/>
</dbReference>
<reference evidence="1" key="1">
    <citation type="submission" date="2014-11" db="EMBL/GenBank/DDBJ databases">
        <authorList>
            <person name="Amaro Gonzalez C."/>
        </authorList>
    </citation>
    <scope>NUCLEOTIDE SEQUENCE</scope>
</reference>
<organism evidence="1">
    <name type="scientific">Anguilla anguilla</name>
    <name type="common">European freshwater eel</name>
    <name type="synonym">Muraena anguilla</name>
    <dbReference type="NCBI Taxonomy" id="7936"/>
    <lineage>
        <taxon>Eukaryota</taxon>
        <taxon>Metazoa</taxon>
        <taxon>Chordata</taxon>
        <taxon>Craniata</taxon>
        <taxon>Vertebrata</taxon>
        <taxon>Euteleostomi</taxon>
        <taxon>Actinopterygii</taxon>
        <taxon>Neopterygii</taxon>
        <taxon>Teleostei</taxon>
        <taxon>Anguilliformes</taxon>
        <taxon>Anguillidae</taxon>
        <taxon>Anguilla</taxon>
    </lineage>
</organism>
<dbReference type="AlphaFoldDB" id="A0A0E9RR40"/>